<feature type="domain" description="TonB-dependent receptor plug" evidence="15">
    <location>
        <begin position="70"/>
        <end position="179"/>
    </location>
</feature>
<sequence length="696" mass="74533">MFTLSLLSPFSARLLRTRLGRGLSVRPLALASALCVCMGHVGAQGASVELPVPSMGAVEVKGQTVRGAAASYSTSTFEQQEIQDQHISKPEELLRKVPGMNVQDYQLSGVGNAIVMRGFGGGGHGGDVGVVLDGIPLNEAMSHADGYVDFNVIVPLEIDRFTVFKGPVSALYGNFNRAGLIAVETRKHGAYKDVDVSVGSHRTLDAQAALGFELGEGESLNLAAQHARTEGFRPQSDARRSTLAGRWSKQVTPGLEVALSGRLHEADGDSPSYITASQFAADPYGKDPRAMNDGASKHFATLRADVQYALAPEVKWLSFAYTTRQDFTRWFSRPVGGGAWRQREETYDRTVYGAGTSLNGRSTTALTPLNWVAGVETFRESTDYGFYDGLANRVRTAPAGNDRNPRLNSLSAFAEVDAPVHPLFQPSAGLRWDRFTGDCRLNGPETGTDPCGPLAKAQHTSPKLGVRSQVLPGLLLRASWSEGFALPSTFAKYALGADRLDPNIFRQTEIGAQIRPAQGVVLDIAAYRLTSTDEIRTVAPGVYENYGSTRRTGVEASALWSVARSVDLSLTYGGAHSRVTENGSAALVGKQVAGVPRYTATVGAAWRPVADWEGTVTWRRVGRYAVNADNSVNDGGYATWDVGVNYTPPATRYRVYATVANLSGKAYATSASVIGGTQLFAPGAPRTVKLGVQAQF</sequence>
<proteinExistence type="inferred from homology"/>
<dbReference type="PANTHER" id="PTHR30069:SF29">
    <property type="entry name" value="HEMOGLOBIN AND HEMOGLOBIN-HAPTOGLOBIN-BINDING PROTEIN 1-RELATED"/>
    <property type="match status" value="1"/>
</dbReference>
<keyword evidence="3 11" id="KW-0813">Transport</keyword>
<comment type="caution">
    <text evidence="16">The sequence shown here is derived from an EMBL/GenBank/DDBJ whole genome shotgun (WGS) entry which is preliminary data.</text>
</comment>
<keyword evidence="5 11" id="KW-0812">Transmembrane</keyword>
<evidence type="ECO:0000256" key="7">
    <source>
        <dbReference type="ARBA" id="ARBA00023077"/>
    </source>
</evidence>
<dbReference type="InterPro" id="IPR000531">
    <property type="entry name" value="Beta-barrel_TonB"/>
</dbReference>
<evidence type="ECO:0000256" key="4">
    <source>
        <dbReference type="ARBA" id="ARBA00022452"/>
    </source>
</evidence>
<reference evidence="16 17" key="1">
    <citation type="submission" date="2023-08" db="EMBL/GenBank/DDBJ databases">
        <title>Functional and genomic diversity of the sorghum phyllosphere microbiome.</title>
        <authorList>
            <person name="Shade A."/>
        </authorList>
    </citation>
    <scope>NUCLEOTIDE SEQUENCE [LARGE SCALE GENOMIC DNA]</scope>
    <source>
        <strain evidence="16 17">SORGH_AS_0335</strain>
    </source>
</reference>
<dbReference type="PROSITE" id="PS52016">
    <property type="entry name" value="TONB_DEPENDENT_REC_3"/>
    <property type="match status" value="1"/>
</dbReference>
<dbReference type="InterPro" id="IPR012910">
    <property type="entry name" value="Plug_dom"/>
</dbReference>
<dbReference type="SUPFAM" id="SSF56935">
    <property type="entry name" value="Porins"/>
    <property type="match status" value="1"/>
</dbReference>
<dbReference type="Proteomes" id="UP001267710">
    <property type="component" value="Unassembled WGS sequence"/>
</dbReference>
<dbReference type="InterPro" id="IPR037066">
    <property type="entry name" value="Plug_dom_sf"/>
</dbReference>
<feature type="short sequence motif" description="TonB C-terminal box" evidence="12">
    <location>
        <begin position="679"/>
        <end position="696"/>
    </location>
</feature>
<evidence type="ECO:0000256" key="5">
    <source>
        <dbReference type="ARBA" id="ARBA00022692"/>
    </source>
</evidence>
<evidence type="ECO:0000259" key="15">
    <source>
        <dbReference type="Pfam" id="PF07715"/>
    </source>
</evidence>
<evidence type="ECO:0000256" key="9">
    <source>
        <dbReference type="ARBA" id="ARBA00023170"/>
    </source>
</evidence>
<dbReference type="Gene3D" id="2.40.170.20">
    <property type="entry name" value="TonB-dependent receptor, beta-barrel domain"/>
    <property type="match status" value="1"/>
</dbReference>
<evidence type="ECO:0000313" key="17">
    <source>
        <dbReference type="Proteomes" id="UP001267710"/>
    </source>
</evidence>
<dbReference type="Pfam" id="PF07715">
    <property type="entry name" value="Plug"/>
    <property type="match status" value="1"/>
</dbReference>
<evidence type="ECO:0000256" key="3">
    <source>
        <dbReference type="ARBA" id="ARBA00022448"/>
    </source>
</evidence>
<dbReference type="Pfam" id="PF00593">
    <property type="entry name" value="TonB_dep_Rec_b-barrel"/>
    <property type="match status" value="1"/>
</dbReference>
<gene>
    <name evidence="16" type="ORF">QE399_002989</name>
</gene>
<organism evidence="16 17">
    <name type="scientific">Paracidovorax wautersii</name>
    <dbReference type="NCBI Taxonomy" id="1177982"/>
    <lineage>
        <taxon>Bacteria</taxon>
        <taxon>Pseudomonadati</taxon>
        <taxon>Pseudomonadota</taxon>
        <taxon>Betaproteobacteria</taxon>
        <taxon>Burkholderiales</taxon>
        <taxon>Comamonadaceae</taxon>
        <taxon>Paracidovorax</taxon>
    </lineage>
</organism>
<keyword evidence="4 11" id="KW-1134">Transmembrane beta strand</keyword>
<dbReference type="InterPro" id="IPR010917">
    <property type="entry name" value="TonB_rcpt_CS"/>
</dbReference>
<dbReference type="PANTHER" id="PTHR30069">
    <property type="entry name" value="TONB-DEPENDENT OUTER MEMBRANE RECEPTOR"/>
    <property type="match status" value="1"/>
</dbReference>
<keyword evidence="6" id="KW-0732">Signal</keyword>
<evidence type="ECO:0000256" key="12">
    <source>
        <dbReference type="PROSITE-ProRule" id="PRU10144"/>
    </source>
</evidence>
<dbReference type="InterPro" id="IPR036942">
    <property type="entry name" value="Beta-barrel_TonB_sf"/>
</dbReference>
<accession>A0ABU1IDV5</accession>
<dbReference type="InterPro" id="IPR039426">
    <property type="entry name" value="TonB-dep_rcpt-like"/>
</dbReference>
<keyword evidence="17" id="KW-1185">Reference proteome</keyword>
<keyword evidence="9 16" id="KW-0675">Receptor</keyword>
<evidence type="ECO:0000256" key="10">
    <source>
        <dbReference type="ARBA" id="ARBA00023237"/>
    </source>
</evidence>
<comment type="similarity">
    <text evidence="2 11 13">Belongs to the TonB-dependent receptor family.</text>
</comment>
<evidence type="ECO:0000256" key="6">
    <source>
        <dbReference type="ARBA" id="ARBA00022729"/>
    </source>
</evidence>
<comment type="subcellular location">
    <subcellularLocation>
        <location evidence="1 11">Cell outer membrane</location>
        <topology evidence="1 11">Multi-pass membrane protein</topology>
    </subcellularLocation>
</comment>
<evidence type="ECO:0000256" key="8">
    <source>
        <dbReference type="ARBA" id="ARBA00023136"/>
    </source>
</evidence>
<dbReference type="CDD" id="cd01347">
    <property type="entry name" value="ligand_gated_channel"/>
    <property type="match status" value="1"/>
</dbReference>
<keyword evidence="7 13" id="KW-0798">TonB box</keyword>
<protein>
    <submittedName>
        <fullName evidence="16">Iron complex outermembrane receptor protein</fullName>
    </submittedName>
</protein>
<dbReference type="Gene3D" id="2.170.130.10">
    <property type="entry name" value="TonB-dependent receptor, plug domain"/>
    <property type="match status" value="1"/>
</dbReference>
<keyword evidence="10 11" id="KW-0998">Cell outer membrane</keyword>
<name>A0ABU1IDV5_9BURK</name>
<evidence type="ECO:0000256" key="1">
    <source>
        <dbReference type="ARBA" id="ARBA00004571"/>
    </source>
</evidence>
<evidence type="ECO:0000256" key="2">
    <source>
        <dbReference type="ARBA" id="ARBA00009810"/>
    </source>
</evidence>
<evidence type="ECO:0000313" key="16">
    <source>
        <dbReference type="EMBL" id="MDR6215300.1"/>
    </source>
</evidence>
<dbReference type="PROSITE" id="PS01156">
    <property type="entry name" value="TONB_DEPENDENT_REC_2"/>
    <property type="match status" value="1"/>
</dbReference>
<evidence type="ECO:0000256" key="11">
    <source>
        <dbReference type="PROSITE-ProRule" id="PRU01360"/>
    </source>
</evidence>
<dbReference type="EMBL" id="JAVIZX010000001">
    <property type="protein sequence ID" value="MDR6215300.1"/>
    <property type="molecule type" value="Genomic_DNA"/>
</dbReference>
<evidence type="ECO:0000256" key="13">
    <source>
        <dbReference type="RuleBase" id="RU003357"/>
    </source>
</evidence>
<keyword evidence="8 11" id="KW-0472">Membrane</keyword>
<evidence type="ECO:0000259" key="14">
    <source>
        <dbReference type="Pfam" id="PF00593"/>
    </source>
</evidence>
<feature type="domain" description="TonB-dependent receptor-like beta-barrel" evidence="14">
    <location>
        <begin position="272"/>
        <end position="662"/>
    </location>
</feature>